<comment type="subunit">
    <text evidence="9 10">Homodimer and homohexamer; in equilibrium.</text>
</comment>
<dbReference type="RefSeq" id="WP_268780130.1">
    <property type="nucleotide sequence ID" value="NZ_JAPRAT010000016.1"/>
</dbReference>
<dbReference type="SUPFAM" id="SSF53271">
    <property type="entry name" value="PRTase-like"/>
    <property type="match status" value="1"/>
</dbReference>
<sequence>MKQKAVLLDQSAINRALTRIAHEILERNKGVDNLMLVGIKTRGVPLAKRLQTKIFEIEGVNVPIGEIDITLYRDDLSHVSSNKEATLHNTNIEAHITGKKVILVDDVLYTGRTVRAAMDGVIDQGRPSQIQLAVLIDRGHKELPIRADYIGKNIPTSQEEVIVVTLNETDGDDQVSIYENE</sequence>
<dbReference type="GO" id="GO:0004845">
    <property type="term" value="F:uracil phosphoribosyltransferase activity"/>
    <property type="evidence" value="ECO:0007669"/>
    <property type="project" value="UniProtKB-UniRule"/>
</dbReference>
<name>A0A9J6RDB2_9BACI</name>
<dbReference type="EMBL" id="JAPRAT010000016">
    <property type="protein sequence ID" value="MCZ0703358.1"/>
    <property type="molecule type" value="Genomic_DNA"/>
</dbReference>
<keyword evidence="10" id="KW-0694">RNA-binding</keyword>
<keyword evidence="4 10" id="KW-0808">Transferase</keyword>
<comment type="caution">
    <text evidence="12">The sequence shown here is derived from an EMBL/GenBank/DDBJ whole genome shotgun (WGS) entry which is preliminary data.</text>
</comment>
<comment type="similarity">
    <text evidence="1 10">Belongs to the purine/pyrimidine phosphoribosyltransferase family. PyrR subfamily.</text>
</comment>
<keyword evidence="6 10" id="KW-0804">Transcription</keyword>
<evidence type="ECO:0000313" key="12">
    <source>
        <dbReference type="EMBL" id="MCZ0703358.1"/>
    </source>
</evidence>
<comment type="function">
    <text evidence="8 10">Also displays a weak uracil phosphoribosyltransferase activity which is not physiologically significant.</text>
</comment>
<dbReference type="PANTHER" id="PTHR11608">
    <property type="entry name" value="BIFUNCTIONAL PROTEIN PYRR"/>
    <property type="match status" value="1"/>
</dbReference>
<accession>A0A9J6RDB2</accession>
<proteinExistence type="inferred from homology"/>
<keyword evidence="13" id="KW-1185">Reference proteome</keyword>
<feature type="short sequence motif" description="PRPP-binding" evidence="10">
    <location>
        <begin position="101"/>
        <end position="113"/>
    </location>
</feature>
<dbReference type="InterPro" id="IPR050137">
    <property type="entry name" value="PyrR_bifunctional"/>
</dbReference>
<dbReference type="Proteomes" id="UP001084197">
    <property type="component" value="Unassembled WGS sequence"/>
</dbReference>
<organism evidence="12 13">
    <name type="scientific">Natronobacillus azotifigens</name>
    <dbReference type="NCBI Taxonomy" id="472978"/>
    <lineage>
        <taxon>Bacteria</taxon>
        <taxon>Bacillati</taxon>
        <taxon>Bacillota</taxon>
        <taxon>Bacilli</taxon>
        <taxon>Bacillales</taxon>
        <taxon>Bacillaceae</taxon>
        <taxon>Natronobacillus</taxon>
    </lineage>
</organism>
<dbReference type="NCBIfam" id="NF003549">
    <property type="entry name" value="PRK05205.1-5"/>
    <property type="match status" value="1"/>
</dbReference>
<evidence type="ECO:0000256" key="10">
    <source>
        <dbReference type="HAMAP-Rule" id="MF_01219"/>
    </source>
</evidence>
<dbReference type="CDD" id="cd06223">
    <property type="entry name" value="PRTases_typeI"/>
    <property type="match status" value="1"/>
</dbReference>
<dbReference type="HAMAP" id="MF_01219">
    <property type="entry name" value="PyrR"/>
    <property type="match status" value="1"/>
</dbReference>
<evidence type="ECO:0000256" key="4">
    <source>
        <dbReference type="ARBA" id="ARBA00022679"/>
    </source>
</evidence>
<gene>
    <name evidence="10 12" type="primary">pyrR</name>
    <name evidence="12" type="ORF">OWO01_09035</name>
</gene>
<dbReference type="GO" id="GO:0003723">
    <property type="term" value="F:RNA binding"/>
    <property type="evidence" value="ECO:0007669"/>
    <property type="project" value="UniProtKB-UniRule"/>
</dbReference>
<dbReference type="Gene3D" id="3.40.50.2020">
    <property type="match status" value="1"/>
</dbReference>
<dbReference type="NCBIfam" id="NF003547">
    <property type="entry name" value="PRK05205.1-3"/>
    <property type="match status" value="1"/>
</dbReference>
<dbReference type="InterPro" id="IPR029057">
    <property type="entry name" value="PRTase-like"/>
</dbReference>
<dbReference type="InterPro" id="IPR023050">
    <property type="entry name" value="PyrR"/>
</dbReference>
<evidence type="ECO:0000256" key="5">
    <source>
        <dbReference type="ARBA" id="ARBA00023015"/>
    </source>
</evidence>
<keyword evidence="3 10" id="KW-0328">Glycosyltransferase</keyword>
<evidence type="ECO:0000256" key="6">
    <source>
        <dbReference type="ARBA" id="ARBA00023163"/>
    </source>
</evidence>
<dbReference type="Pfam" id="PF00156">
    <property type="entry name" value="Pribosyltran"/>
    <property type="match status" value="1"/>
</dbReference>
<protein>
    <recommendedName>
        <fullName evidence="10">Bifunctional protein PyrR</fullName>
    </recommendedName>
    <domain>
        <recommendedName>
            <fullName evidence="10">Pyrimidine operon regulatory protein</fullName>
        </recommendedName>
    </domain>
    <domain>
        <recommendedName>
            <fullName evidence="10">Uracil phosphoribosyltransferase</fullName>
            <shortName evidence="10">UPRTase</shortName>
            <ecNumber evidence="10">2.4.2.9</ecNumber>
        </recommendedName>
    </domain>
</protein>
<evidence type="ECO:0000256" key="9">
    <source>
        <dbReference type="ARBA" id="ARBA00063792"/>
    </source>
</evidence>
<dbReference type="InterPro" id="IPR000836">
    <property type="entry name" value="PRTase_dom"/>
</dbReference>
<dbReference type="GO" id="GO:0006353">
    <property type="term" value="P:DNA-templated transcription termination"/>
    <property type="evidence" value="ECO:0007669"/>
    <property type="project" value="UniProtKB-UniRule"/>
</dbReference>
<evidence type="ECO:0000256" key="3">
    <source>
        <dbReference type="ARBA" id="ARBA00022676"/>
    </source>
</evidence>
<dbReference type="FunFam" id="3.40.50.2020:FF:000020">
    <property type="entry name" value="Bifunctional protein PyrR"/>
    <property type="match status" value="1"/>
</dbReference>
<feature type="domain" description="Phosphoribosyltransferase" evidence="11">
    <location>
        <begin position="7"/>
        <end position="168"/>
    </location>
</feature>
<dbReference type="PANTHER" id="PTHR11608:SF0">
    <property type="entry name" value="BIFUNCTIONAL PROTEIN PYRR"/>
    <property type="match status" value="1"/>
</dbReference>
<dbReference type="NCBIfam" id="NF003548">
    <property type="entry name" value="PRK05205.1-4"/>
    <property type="match status" value="1"/>
</dbReference>
<comment type="function">
    <text evidence="7 10">Regulates transcriptional attenuation of the pyrimidine nucleotide (pyr) operon by binding in a uridine-dependent manner to specific sites on pyr mRNA. This disrupts an antiterminator hairpin in the RNA and favors formation of a downstream transcription terminator, leading to a reduced expression of downstream genes.</text>
</comment>
<dbReference type="EC" id="2.4.2.9" evidence="10"/>
<evidence type="ECO:0000313" key="13">
    <source>
        <dbReference type="Proteomes" id="UP001084197"/>
    </source>
</evidence>
<evidence type="ECO:0000259" key="11">
    <source>
        <dbReference type="Pfam" id="PF00156"/>
    </source>
</evidence>
<evidence type="ECO:0000256" key="2">
    <source>
        <dbReference type="ARBA" id="ARBA00022472"/>
    </source>
</evidence>
<evidence type="ECO:0000256" key="1">
    <source>
        <dbReference type="ARBA" id="ARBA00005565"/>
    </source>
</evidence>
<evidence type="ECO:0000256" key="8">
    <source>
        <dbReference type="ARBA" id="ARBA00056018"/>
    </source>
</evidence>
<reference evidence="12" key="1">
    <citation type="submission" date="2022-11" db="EMBL/GenBank/DDBJ databases">
        <title>WGS of Natronobacillus azotifigens 24KS-1, an anaerobic diazotrophic haloalkaliphile from soda-rich habitats.</title>
        <authorList>
            <person name="Sorokin D.Y."/>
            <person name="Merkel A.Y."/>
        </authorList>
    </citation>
    <scope>NUCLEOTIDE SEQUENCE</scope>
    <source>
        <strain evidence="12">24KS-1</strain>
    </source>
</reference>
<keyword evidence="2 10" id="KW-0806">Transcription termination</keyword>
<keyword evidence="5 10" id="KW-0805">Transcription regulation</keyword>
<comment type="catalytic activity">
    <reaction evidence="10">
        <text>UMP + diphosphate = 5-phospho-alpha-D-ribose 1-diphosphate + uracil</text>
        <dbReference type="Rhea" id="RHEA:13017"/>
        <dbReference type="ChEBI" id="CHEBI:17568"/>
        <dbReference type="ChEBI" id="CHEBI:33019"/>
        <dbReference type="ChEBI" id="CHEBI:57865"/>
        <dbReference type="ChEBI" id="CHEBI:58017"/>
        <dbReference type="EC" id="2.4.2.9"/>
    </reaction>
</comment>
<evidence type="ECO:0000256" key="7">
    <source>
        <dbReference type="ARBA" id="ARBA00053556"/>
    </source>
</evidence>
<dbReference type="AlphaFoldDB" id="A0A9J6RDB2"/>